<name>A0A107G1H9_9BURK</name>
<evidence type="ECO:0000313" key="2">
    <source>
        <dbReference type="Proteomes" id="UP000062998"/>
    </source>
</evidence>
<sequence>MKRIVRDFVTLFNMLWYRDFPVAVNVKEMGSRAEWTTHIGICVRSAADLMGYFTHFEAGNRTDAVIKNAQNKGIANVEWEWTQPHKSTFNELDKLRASRDLAVFSVLITYSRSDHHELNLERIRSAWSNCEEPLLLFLVCFDFSKGRQFSTLDTYLAQRGIVRKLRSQPALPWNLTGTRWALTTS</sequence>
<dbReference type="OrthoDB" id="9135031at2"/>
<comment type="caution">
    <text evidence="1">The sequence shown here is derived from an EMBL/GenBank/DDBJ whole genome shotgun (WGS) entry which is preliminary data.</text>
</comment>
<dbReference type="Proteomes" id="UP000062998">
    <property type="component" value="Unassembled WGS sequence"/>
</dbReference>
<reference evidence="1 2" key="1">
    <citation type="submission" date="2015-11" db="EMBL/GenBank/DDBJ databases">
        <title>Expanding the genomic diversity of Burkholderia species for the development of highly accurate diagnostics.</title>
        <authorList>
            <person name="Sahl J."/>
            <person name="Keim P."/>
            <person name="Wagner D."/>
        </authorList>
    </citation>
    <scope>NUCLEOTIDE SEQUENCE [LARGE SCALE GENOMIC DNA]</scope>
    <source>
        <strain evidence="1 2">MSMB2167WGS</strain>
    </source>
</reference>
<dbReference type="AlphaFoldDB" id="A0A107G1H9"/>
<proteinExistence type="predicted"/>
<dbReference type="EMBL" id="LPIX01000011">
    <property type="protein sequence ID" value="KWE12719.1"/>
    <property type="molecule type" value="Genomic_DNA"/>
</dbReference>
<dbReference type="RefSeq" id="WP_060322094.1">
    <property type="nucleotide sequence ID" value="NZ_LPIU01000027.1"/>
</dbReference>
<gene>
    <name evidence="1" type="ORF">WL73_31480</name>
</gene>
<organism evidence="1 2">
    <name type="scientific">Burkholderia ubonensis</name>
    <dbReference type="NCBI Taxonomy" id="101571"/>
    <lineage>
        <taxon>Bacteria</taxon>
        <taxon>Pseudomonadati</taxon>
        <taxon>Pseudomonadota</taxon>
        <taxon>Betaproteobacteria</taxon>
        <taxon>Burkholderiales</taxon>
        <taxon>Burkholderiaceae</taxon>
        <taxon>Burkholderia</taxon>
        <taxon>Burkholderia cepacia complex</taxon>
    </lineage>
</organism>
<protein>
    <submittedName>
        <fullName evidence="1">Uncharacterized protein</fullName>
    </submittedName>
</protein>
<accession>A0A107G1H9</accession>
<evidence type="ECO:0000313" key="1">
    <source>
        <dbReference type="EMBL" id="KWE12719.1"/>
    </source>
</evidence>